<evidence type="ECO:0000313" key="2">
    <source>
        <dbReference type="EMBL" id="GGX07441.1"/>
    </source>
</evidence>
<dbReference type="SUPFAM" id="SSF51905">
    <property type="entry name" value="FAD/NAD(P)-binding domain"/>
    <property type="match status" value="1"/>
</dbReference>
<dbReference type="EMBL" id="BMWC01000005">
    <property type="protein sequence ID" value="GGX07441.1"/>
    <property type="molecule type" value="Genomic_DNA"/>
</dbReference>
<sequence>MGAGPTGLVAAMLPAAEGLRVTVLDRDPCPPDGGGEAVCRDWRRPGVSQFRHSHCLLPGGKSLLAAELPGAVERILALGGRPHHNMTGPPPRRRARSVSFPAD</sequence>
<feature type="region of interest" description="Disordered" evidence="1">
    <location>
        <begin position="79"/>
        <end position="103"/>
    </location>
</feature>
<keyword evidence="3" id="KW-1185">Reference proteome</keyword>
<dbReference type="Proteomes" id="UP000617743">
    <property type="component" value="Unassembled WGS sequence"/>
</dbReference>
<protein>
    <submittedName>
        <fullName evidence="2">Uncharacterized protein</fullName>
    </submittedName>
</protein>
<gene>
    <name evidence="2" type="ORF">GCM10010383_42030</name>
</gene>
<reference evidence="3" key="1">
    <citation type="journal article" date="2019" name="Int. J. Syst. Evol. Microbiol.">
        <title>The Global Catalogue of Microorganisms (GCM) 10K type strain sequencing project: providing services to taxonomists for standard genome sequencing and annotation.</title>
        <authorList>
            <consortium name="The Broad Institute Genomics Platform"/>
            <consortium name="The Broad Institute Genome Sequencing Center for Infectious Disease"/>
            <person name="Wu L."/>
            <person name="Ma J."/>
        </authorList>
    </citation>
    <scope>NUCLEOTIDE SEQUENCE [LARGE SCALE GENOMIC DNA]</scope>
    <source>
        <strain evidence="3">JCM 4866</strain>
    </source>
</reference>
<dbReference type="RefSeq" id="WP_190051792.1">
    <property type="nucleotide sequence ID" value="NZ_BMWC01000005.1"/>
</dbReference>
<dbReference type="Gene3D" id="3.50.50.60">
    <property type="entry name" value="FAD/NAD(P)-binding domain"/>
    <property type="match status" value="1"/>
</dbReference>
<evidence type="ECO:0000256" key="1">
    <source>
        <dbReference type="SAM" id="MobiDB-lite"/>
    </source>
</evidence>
<accession>A0ABQ2XAC4</accession>
<proteinExistence type="predicted"/>
<name>A0ABQ2XAC4_9ACTN</name>
<dbReference type="InterPro" id="IPR036188">
    <property type="entry name" value="FAD/NAD-bd_sf"/>
</dbReference>
<organism evidence="2 3">
    <name type="scientific">Streptomyces lomondensis</name>
    <dbReference type="NCBI Taxonomy" id="68229"/>
    <lineage>
        <taxon>Bacteria</taxon>
        <taxon>Bacillati</taxon>
        <taxon>Actinomycetota</taxon>
        <taxon>Actinomycetes</taxon>
        <taxon>Kitasatosporales</taxon>
        <taxon>Streptomycetaceae</taxon>
        <taxon>Streptomyces</taxon>
    </lineage>
</organism>
<comment type="caution">
    <text evidence="2">The sequence shown here is derived from an EMBL/GenBank/DDBJ whole genome shotgun (WGS) entry which is preliminary data.</text>
</comment>
<evidence type="ECO:0000313" key="3">
    <source>
        <dbReference type="Proteomes" id="UP000617743"/>
    </source>
</evidence>